<reference evidence="1" key="1">
    <citation type="submission" date="2022-12" db="EMBL/GenBank/DDBJ databases">
        <title>Genome Sequence of Lasiodiplodia mahajangana.</title>
        <authorList>
            <person name="Buettner E."/>
        </authorList>
    </citation>
    <scope>NUCLEOTIDE SEQUENCE</scope>
    <source>
        <strain evidence="1">VT137</strain>
    </source>
</reference>
<sequence>MEKQKLKKEEKKREREKDFIAPEEPADGERKKKKRKTKTQDDERSKLHQFGEGDPGPDSRRAGIVDDWSGCILGVYHDHVDKGAN</sequence>
<evidence type="ECO:0000313" key="1">
    <source>
        <dbReference type="EMBL" id="KAJ8127208.1"/>
    </source>
</evidence>
<dbReference type="Proteomes" id="UP001153332">
    <property type="component" value="Unassembled WGS sequence"/>
</dbReference>
<accession>A0ACC2JJ47</accession>
<gene>
    <name evidence="1" type="ORF">O1611_g6429</name>
</gene>
<proteinExistence type="predicted"/>
<comment type="caution">
    <text evidence="1">The sequence shown here is derived from an EMBL/GenBank/DDBJ whole genome shotgun (WGS) entry which is preliminary data.</text>
</comment>
<protein>
    <submittedName>
        <fullName evidence="1">Uncharacterized protein</fullName>
    </submittedName>
</protein>
<keyword evidence="2" id="KW-1185">Reference proteome</keyword>
<evidence type="ECO:0000313" key="2">
    <source>
        <dbReference type="Proteomes" id="UP001153332"/>
    </source>
</evidence>
<dbReference type="EMBL" id="JAPUUL010001516">
    <property type="protein sequence ID" value="KAJ8127208.1"/>
    <property type="molecule type" value="Genomic_DNA"/>
</dbReference>
<organism evidence="1 2">
    <name type="scientific">Lasiodiplodia mahajangana</name>
    <dbReference type="NCBI Taxonomy" id="1108764"/>
    <lineage>
        <taxon>Eukaryota</taxon>
        <taxon>Fungi</taxon>
        <taxon>Dikarya</taxon>
        <taxon>Ascomycota</taxon>
        <taxon>Pezizomycotina</taxon>
        <taxon>Dothideomycetes</taxon>
        <taxon>Dothideomycetes incertae sedis</taxon>
        <taxon>Botryosphaeriales</taxon>
        <taxon>Botryosphaeriaceae</taxon>
        <taxon>Lasiodiplodia</taxon>
    </lineage>
</organism>
<name>A0ACC2JJ47_9PEZI</name>